<proteinExistence type="predicted"/>
<feature type="compositionally biased region" description="Polar residues" evidence="1">
    <location>
        <begin position="310"/>
        <end position="323"/>
    </location>
</feature>
<gene>
    <name evidence="2" type="ORF">CCHR01_18711</name>
</gene>
<dbReference type="EMBL" id="JAQOWY010000787">
    <property type="protein sequence ID" value="KAK1838667.1"/>
    <property type="molecule type" value="Genomic_DNA"/>
</dbReference>
<keyword evidence="3" id="KW-1185">Reference proteome</keyword>
<organism evidence="2 3">
    <name type="scientific">Colletotrichum chrysophilum</name>
    <dbReference type="NCBI Taxonomy" id="1836956"/>
    <lineage>
        <taxon>Eukaryota</taxon>
        <taxon>Fungi</taxon>
        <taxon>Dikarya</taxon>
        <taxon>Ascomycota</taxon>
        <taxon>Pezizomycotina</taxon>
        <taxon>Sordariomycetes</taxon>
        <taxon>Hypocreomycetidae</taxon>
        <taxon>Glomerellales</taxon>
        <taxon>Glomerellaceae</taxon>
        <taxon>Colletotrichum</taxon>
        <taxon>Colletotrichum gloeosporioides species complex</taxon>
    </lineage>
</organism>
<evidence type="ECO:0000313" key="3">
    <source>
        <dbReference type="Proteomes" id="UP001243330"/>
    </source>
</evidence>
<protein>
    <submittedName>
        <fullName evidence="2">Uncharacterized protein</fullName>
    </submittedName>
</protein>
<reference evidence="2" key="1">
    <citation type="submission" date="2023-01" db="EMBL/GenBank/DDBJ databases">
        <title>Colletotrichum chrysophilum M932 genome sequence.</title>
        <authorList>
            <person name="Baroncelli R."/>
        </authorList>
    </citation>
    <scope>NUCLEOTIDE SEQUENCE</scope>
    <source>
        <strain evidence="2">M932</strain>
    </source>
</reference>
<sequence length="393" mass="43138">MMALRSTLQAESTLISASSIAAAIIVAGSPSDAESGSAPELLFVFRGGGMTDNALSERTYALHCRAGMKLFVCGDRRHIVTGVAWDHSGAAVADMPDGQDIGIAIQRVFSAVWQSHKDDMSSGNNLKRPRRLVSKTLDCQVRAQPSDCRREFREAIQDNKRSVRQAGCLNKTKETGQGKRDCRTRAYWRALNNWLGSFDFFTKHQHPQKLRLDEINTVDYNQVCYLHSISSRFIEQRVGLASLWRPGSIFFEKSYEHQRSILLASDVSDIFNDLSLDLQHPISKSPRITGKDPALTPADMKTRAVGNVQGDLTNENSNTSITPSYLARENFPGEGPKPPFLKDGGAPASFEDHDHGSPSNDNGEEPSSGNRDQISPEIDTQIQSSSDEGGGGI</sequence>
<accession>A0AAD9E8M4</accession>
<evidence type="ECO:0000313" key="2">
    <source>
        <dbReference type="EMBL" id="KAK1838667.1"/>
    </source>
</evidence>
<dbReference type="AlphaFoldDB" id="A0AAD9E8M4"/>
<feature type="compositionally biased region" description="Polar residues" evidence="1">
    <location>
        <begin position="357"/>
        <end position="387"/>
    </location>
</feature>
<feature type="region of interest" description="Disordered" evidence="1">
    <location>
        <begin position="306"/>
        <end position="393"/>
    </location>
</feature>
<name>A0AAD9E8M4_9PEZI</name>
<dbReference type="Proteomes" id="UP001243330">
    <property type="component" value="Unassembled WGS sequence"/>
</dbReference>
<evidence type="ECO:0000256" key="1">
    <source>
        <dbReference type="SAM" id="MobiDB-lite"/>
    </source>
</evidence>
<comment type="caution">
    <text evidence="2">The sequence shown here is derived from an EMBL/GenBank/DDBJ whole genome shotgun (WGS) entry which is preliminary data.</text>
</comment>